<organism evidence="1 2">
    <name type="scientific">Streptomyces africanus</name>
    <dbReference type="NCBI Taxonomy" id="231024"/>
    <lineage>
        <taxon>Bacteria</taxon>
        <taxon>Bacillati</taxon>
        <taxon>Actinomycetota</taxon>
        <taxon>Actinomycetes</taxon>
        <taxon>Kitasatosporales</taxon>
        <taxon>Streptomycetaceae</taxon>
        <taxon>Streptomyces</taxon>
    </lineage>
</organism>
<protein>
    <submittedName>
        <fullName evidence="1">Uncharacterized protein</fullName>
    </submittedName>
</protein>
<name>A0ABU0QR94_9ACTN</name>
<proteinExistence type="predicted"/>
<dbReference type="RefSeq" id="WP_307175722.1">
    <property type="nucleotide sequence ID" value="NZ_JAUSYP010000001.1"/>
</dbReference>
<accession>A0ABU0QR94</accession>
<reference evidence="1 2" key="1">
    <citation type="submission" date="2023-07" db="EMBL/GenBank/DDBJ databases">
        <title>Comparative genomics of wheat-associated soil bacteria to identify genetic determinants of phenazine resistance.</title>
        <authorList>
            <person name="Mouncey N."/>
        </authorList>
    </citation>
    <scope>NUCLEOTIDE SEQUENCE [LARGE SCALE GENOMIC DNA]</scope>
    <source>
        <strain evidence="1 2">B3I12</strain>
    </source>
</reference>
<keyword evidence="2" id="KW-1185">Reference proteome</keyword>
<evidence type="ECO:0000313" key="1">
    <source>
        <dbReference type="EMBL" id="MDQ0749084.1"/>
    </source>
</evidence>
<comment type="caution">
    <text evidence="1">The sequence shown here is derived from an EMBL/GenBank/DDBJ whole genome shotgun (WGS) entry which is preliminary data.</text>
</comment>
<dbReference type="Proteomes" id="UP001232755">
    <property type="component" value="Unassembled WGS sequence"/>
</dbReference>
<gene>
    <name evidence="1" type="ORF">QF034_003315</name>
</gene>
<evidence type="ECO:0000313" key="2">
    <source>
        <dbReference type="Proteomes" id="UP001232755"/>
    </source>
</evidence>
<sequence>MARPAIAVVAPLTGPCTESGAILLAQVERVKAAHPGLADWHVHDEARGGADAVARGGYVAVIGHCVPEEAQRALRLYESAGVLCLLPFVRAPEPALSWAPDEDGLARTIVRGAIALGATSLAVTHDPARRWATLAERVTGTADAAGLPRTNGPDTALALLVPQNRLSAALRMPPRRPVLVVADCGRAASFGALVNAWGDRPVWAVHPGFCLAQRAATAATALAEALADDPALHGPALAAAVFHRSGTVLAPGGGVLGEGWFVSRLDAVCPPHG</sequence>
<dbReference type="EMBL" id="JAUSYP010000001">
    <property type="protein sequence ID" value="MDQ0749084.1"/>
    <property type="molecule type" value="Genomic_DNA"/>
</dbReference>